<evidence type="ECO:0000259" key="6">
    <source>
        <dbReference type="PROSITE" id="PS50968"/>
    </source>
</evidence>
<dbReference type="SUPFAM" id="SSF52777">
    <property type="entry name" value="CoA-dependent acyltransferases"/>
    <property type="match status" value="1"/>
</dbReference>
<dbReference type="FunFam" id="3.30.559.10:FF:000003">
    <property type="entry name" value="Acetyltransferase component of pyruvate dehydrogenase complex"/>
    <property type="match status" value="1"/>
</dbReference>
<dbReference type="SUPFAM" id="SSF47005">
    <property type="entry name" value="Peripheral subunit-binding domain of 2-oxo acid dehydrogenase complex"/>
    <property type="match status" value="1"/>
</dbReference>
<dbReference type="InterPro" id="IPR004167">
    <property type="entry name" value="PSBD"/>
</dbReference>
<feature type="compositionally biased region" description="Low complexity" evidence="5">
    <location>
        <begin position="245"/>
        <end position="258"/>
    </location>
</feature>
<keyword evidence="3" id="KW-0809">Transit peptide</keyword>
<dbReference type="InterPro" id="IPR003016">
    <property type="entry name" value="2-oxoA_DH_lipoyl-BS"/>
</dbReference>
<dbReference type="Gene3D" id="2.40.50.100">
    <property type="match status" value="1"/>
</dbReference>
<dbReference type="PROSITE" id="PS51826">
    <property type="entry name" value="PSBD"/>
    <property type="match status" value="1"/>
</dbReference>
<dbReference type="CDD" id="cd06849">
    <property type="entry name" value="lipoyl_domain"/>
    <property type="match status" value="1"/>
</dbReference>
<dbReference type="Pfam" id="PF00198">
    <property type="entry name" value="2-oxoacid_dh"/>
    <property type="match status" value="1"/>
</dbReference>
<dbReference type="Gene3D" id="3.30.559.10">
    <property type="entry name" value="Chloramphenicol acetyltransferase-like domain"/>
    <property type="match status" value="1"/>
</dbReference>
<dbReference type="Pfam" id="PF00364">
    <property type="entry name" value="Biotin_lipoyl"/>
    <property type="match status" value="1"/>
</dbReference>
<comment type="similarity">
    <text evidence="1 4">Belongs to the 2-oxoacid dehydrogenase family.</text>
</comment>
<feature type="domain" description="Lipoyl-binding" evidence="6">
    <location>
        <begin position="43"/>
        <end position="119"/>
    </location>
</feature>
<dbReference type="Proteomes" id="UP001634394">
    <property type="component" value="Unassembled WGS sequence"/>
</dbReference>
<evidence type="ECO:0000256" key="5">
    <source>
        <dbReference type="SAM" id="MobiDB-lite"/>
    </source>
</evidence>
<evidence type="ECO:0000256" key="3">
    <source>
        <dbReference type="ARBA" id="ARBA00022946"/>
    </source>
</evidence>
<dbReference type="SUPFAM" id="SSF51230">
    <property type="entry name" value="Single hybrid motif"/>
    <property type="match status" value="1"/>
</dbReference>
<dbReference type="EC" id="2.3.1.-" evidence="4"/>
<sequence>MAAAYMNVGRGLSILNYLLKPHKVSTVFHLRRNIKIQCGLYGTTKILMPALSPTMTEGTIVKWYKKEGDTVNPGDLLCNIKTDKADVGMDTEEGGILAKILKPESSVDVPIGTLIALLVEEGEDWKNVQVPSEVESTGKVAVKAKSATQPTVSPQTQPTVVTEIHEEAGHAASGNGPSVRKMLEEYGLTAKQMTPSGPHGRLLKGDILKLVKQNNLQKKDLKTIMKPTSISPISPLPPLPPPVPAAASAKAPVKTLPPTRRPPPSPPIEGEEFKDIPNSNVRRVIAKRLTESKTTIPHAYVTIDYNMGPVTKLRKQLTNENIKVSVNDFIIKAAAIALQRVPKVNSVWKGEAIQMSSTVDISVAVATSQGLITPIVKNAAYLGIDEISLTVKDLATRARDNKLQLHEFQGGSFTISNLGMFGISEFSAVINPPQTAIMAVGSSRLALDEDGKPQTRMTATLSYDSRVLDEAEASEFLEVFRDFMENPNLTISGSRMSKLLSAKN</sequence>
<dbReference type="GO" id="GO:0016746">
    <property type="term" value="F:acyltransferase activity"/>
    <property type="evidence" value="ECO:0007669"/>
    <property type="project" value="UniProtKB-KW"/>
</dbReference>
<dbReference type="PROSITE" id="PS00189">
    <property type="entry name" value="LIPOYL"/>
    <property type="match status" value="1"/>
</dbReference>
<dbReference type="InterPro" id="IPR001078">
    <property type="entry name" value="2-oxoacid_DH_actylTfrase"/>
</dbReference>
<feature type="region of interest" description="Disordered" evidence="5">
    <location>
        <begin position="232"/>
        <end position="274"/>
    </location>
</feature>
<comment type="caution">
    <text evidence="8">The sequence shown here is derived from an EMBL/GenBank/DDBJ whole genome shotgun (WGS) entry which is preliminary data.</text>
</comment>
<comment type="cofactor">
    <cofactor evidence="4">
        <name>(R)-lipoate</name>
        <dbReference type="ChEBI" id="CHEBI:83088"/>
    </cofactor>
</comment>
<dbReference type="PANTHER" id="PTHR23151">
    <property type="entry name" value="DIHYDROLIPOAMIDE ACETYL/SUCCINYL-TRANSFERASE-RELATED"/>
    <property type="match status" value="1"/>
</dbReference>
<dbReference type="InterPro" id="IPR045257">
    <property type="entry name" value="E2/Pdx1"/>
</dbReference>
<feature type="compositionally biased region" description="Pro residues" evidence="5">
    <location>
        <begin position="234"/>
        <end position="244"/>
    </location>
</feature>
<dbReference type="EMBL" id="JBJQND010000017">
    <property type="protein sequence ID" value="KAL3841823.1"/>
    <property type="molecule type" value="Genomic_DNA"/>
</dbReference>
<dbReference type="InterPro" id="IPR000089">
    <property type="entry name" value="Biotin_lipoyl"/>
</dbReference>
<evidence type="ECO:0000256" key="1">
    <source>
        <dbReference type="ARBA" id="ARBA00007317"/>
    </source>
</evidence>
<evidence type="ECO:0000313" key="9">
    <source>
        <dbReference type="Proteomes" id="UP001634394"/>
    </source>
</evidence>
<organism evidence="8 9">
    <name type="scientific">Sinanodonta woodiana</name>
    <name type="common">Chinese pond mussel</name>
    <name type="synonym">Anodonta woodiana</name>
    <dbReference type="NCBI Taxonomy" id="1069815"/>
    <lineage>
        <taxon>Eukaryota</taxon>
        <taxon>Metazoa</taxon>
        <taxon>Spiralia</taxon>
        <taxon>Lophotrochozoa</taxon>
        <taxon>Mollusca</taxon>
        <taxon>Bivalvia</taxon>
        <taxon>Autobranchia</taxon>
        <taxon>Heteroconchia</taxon>
        <taxon>Palaeoheterodonta</taxon>
        <taxon>Unionida</taxon>
        <taxon>Unionoidea</taxon>
        <taxon>Unionidae</taxon>
        <taxon>Unioninae</taxon>
        <taxon>Sinanodonta</taxon>
    </lineage>
</organism>
<evidence type="ECO:0000256" key="4">
    <source>
        <dbReference type="RuleBase" id="RU003423"/>
    </source>
</evidence>
<dbReference type="AlphaFoldDB" id="A0ABD3TZL5"/>
<dbReference type="PROSITE" id="PS50968">
    <property type="entry name" value="BIOTINYL_LIPOYL"/>
    <property type="match status" value="1"/>
</dbReference>
<gene>
    <name evidence="8" type="ORF">ACJMK2_019922</name>
</gene>
<name>A0ABD3TZL5_SINWO</name>
<protein>
    <recommendedName>
        <fullName evidence="4">Dihydrolipoamide acetyltransferase component of pyruvate dehydrogenase complex</fullName>
        <ecNumber evidence="4">2.3.1.-</ecNumber>
    </recommendedName>
</protein>
<dbReference type="InterPro" id="IPR011053">
    <property type="entry name" value="Single_hybrid_motif"/>
</dbReference>
<keyword evidence="2 4" id="KW-0450">Lipoyl</keyword>
<evidence type="ECO:0000259" key="7">
    <source>
        <dbReference type="PROSITE" id="PS51826"/>
    </source>
</evidence>
<evidence type="ECO:0000256" key="2">
    <source>
        <dbReference type="ARBA" id="ARBA00022823"/>
    </source>
</evidence>
<dbReference type="Gene3D" id="4.10.320.10">
    <property type="entry name" value="E3-binding domain"/>
    <property type="match status" value="1"/>
</dbReference>
<dbReference type="InterPro" id="IPR036625">
    <property type="entry name" value="E3-bd_dom_sf"/>
</dbReference>
<keyword evidence="9" id="KW-1185">Reference proteome</keyword>
<keyword evidence="4" id="KW-0808">Transferase</keyword>
<evidence type="ECO:0000313" key="8">
    <source>
        <dbReference type="EMBL" id="KAL3841823.1"/>
    </source>
</evidence>
<dbReference type="Pfam" id="PF02817">
    <property type="entry name" value="E3_binding"/>
    <property type="match status" value="1"/>
</dbReference>
<reference evidence="8 9" key="1">
    <citation type="submission" date="2024-11" db="EMBL/GenBank/DDBJ databases">
        <title>Chromosome-level genome assembly of the freshwater bivalve Anodonta woodiana.</title>
        <authorList>
            <person name="Chen X."/>
        </authorList>
    </citation>
    <scope>NUCLEOTIDE SEQUENCE [LARGE SCALE GENOMIC DNA]</scope>
    <source>
        <strain evidence="8">MN2024</strain>
        <tissue evidence="8">Gills</tissue>
    </source>
</reference>
<dbReference type="FunFam" id="2.40.50.100:FF:000010">
    <property type="entry name" value="Acetyltransferase component of pyruvate dehydrogenase complex"/>
    <property type="match status" value="1"/>
</dbReference>
<dbReference type="GO" id="GO:0045333">
    <property type="term" value="P:cellular respiration"/>
    <property type="evidence" value="ECO:0007669"/>
    <property type="project" value="UniProtKB-ARBA"/>
</dbReference>
<proteinExistence type="inferred from homology"/>
<feature type="domain" description="Peripheral subunit-binding (PSBD)" evidence="7">
    <location>
        <begin position="174"/>
        <end position="211"/>
    </location>
</feature>
<dbReference type="PANTHER" id="PTHR23151:SF90">
    <property type="entry name" value="DIHYDROLIPOYLLYSINE-RESIDUE ACETYLTRANSFERASE COMPONENT OF PYRUVATE DEHYDROGENASE COMPLEX, MITOCHONDRIAL-RELATED"/>
    <property type="match status" value="1"/>
</dbReference>
<keyword evidence="4" id="KW-0012">Acyltransferase</keyword>
<dbReference type="InterPro" id="IPR023213">
    <property type="entry name" value="CAT-like_dom_sf"/>
</dbReference>
<accession>A0ABD3TZL5</accession>